<keyword evidence="1" id="KW-0812">Transmembrane</keyword>
<feature type="transmembrane region" description="Helical" evidence="1">
    <location>
        <begin position="148"/>
        <end position="173"/>
    </location>
</feature>
<feature type="transmembrane region" description="Helical" evidence="1">
    <location>
        <begin position="98"/>
        <end position="116"/>
    </location>
</feature>
<dbReference type="Proteomes" id="UP000434916">
    <property type="component" value="Unassembled WGS sequence"/>
</dbReference>
<comment type="caution">
    <text evidence="2">The sequence shown here is derived from an EMBL/GenBank/DDBJ whole genome shotgun (WGS) entry which is preliminary data.</text>
</comment>
<feature type="transmembrane region" description="Helical" evidence="1">
    <location>
        <begin position="73"/>
        <end position="91"/>
    </location>
</feature>
<dbReference type="InterPro" id="IPR045692">
    <property type="entry name" value="DUF6057"/>
</dbReference>
<dbReference type="RefSeq" id="WP_155144108.1">
    <property type="nucleotide sequence ID" value="NZ_WNCN01000018.1"/>
</dbReference>
<feature type="transmembrane region" description="Helical" evidence="1">
    <location>
        <begin position="6"/>
        <end position="28"/>
    </location>
</feature>
<proteinExistence type="predicted"/>
<evidence type="ECO:0000313" key="3">
    <source>
        <dbReference type="Proteomes" id="UP000434916"/>
    </source>
</evidence>
<gene>
    <name evidence="2" type="ORF">GMD82_13545</name>
</gene>
<feature type="transmembrane region" description="Helical" evidence="1">
    <location>
        <begin position="261"/>
        <end position="280"/>
    </location>
</feature>
<feature type="transmembrane region" description="Helical" evidence="1">
    <location>
        <begin position="185"/>
        <end position="209"/>
    </location>
</feature>
<evidence type="ECO:0000313" key="2">
    <source>
        <dbReference type="EMBL" id="MTU40458.1"/>
    </source>
</evidence>
<dbReference type="EMBL" id="WNCN01000018">
    <property type="protein sequence ID" value="MTU40458.1"/>
    <property type="molecule type" value="Genomic_DNA"/>
</dbReference>
<organism evidence="2 3">
    <name type="scientific">Parabacteroides merdae</name>
    <dbReference type="NCBI Taxonomy" id="46503"/>
    <lineage>
        <taxon>Bacteria</taxon>
        <taxon>Pseudomonadati</taxon>
        <taxon>Bacteroidota</taxon>
        <taxon>Bacteroidia</taxon>
        <taxon>Bacteroidales</taxon>
        <taxon>Tannerellaceae</taxon>
        <taxon>Parabacteroides</taxon>
    </lineage>
</organism>
<evidence type="ECO:0008006" key="4">
    <source>
        <dbReference type="Google" id="ProtNLM"/>
    </source>
</evidence>
<keyword evidence="1" id="KW-0472">Membrane</keyword>
<accession>A0ABW9SCB1</accession>
<keyword evidence="3" id="KW-1185">Reference proteome</keyword>
<keyword evidence="1" id="KW-1133">Transmembrane helix</keyword>
<sequence length="583" mass="67056">MKYKLVAFWLIVFGALFAFLQMCFEYHFYYIEQSQLFLFSEAYIRNKLLLPGGFSMLVAEFLVQFFIRPYVGALVTAALLTGVGVCTAGIVKRIAPVSGLFILYVLPMLALLFMHFDFNYRVQGTVCYLMMMALLCGYMRIRNDLFRLVAGCVLVPVLFWLAGSIAVLFAGMVCLFEGLRKTPKWYISLIGVAEVLLLGVGTVYFSLMGEYRWVFGPDLYYHYTLHPKEIIYYSWICLPLVFLVAFFIRNKNSLSGKKWRAGISCIAQLAMIAAVLWWGMPKYSDAKTLKLKKLDYFARTEQWDKTIEECKGKLTNFLYMCHLNMALANKGELSDKMFNFDQRGPQGLLVQWNKSENISCMLSDIYFTMGATASSQEMAFEGYVSAMEDGNLRMLKRLVQTNLIYGTYPVAEKYISILEKTYAYRDWAQSQRKYLYNDEVVESDPILGTRRRMLPDRNSLAMIKGLAGDLALFLEKGPANSAALQYLGAMYLLAKDLEGFKALVEKYYGTEFLPVLPVHFQEAVIVMSEKEPDYWKRFNVSETIVARFTDYKKQVLANRNNSAIAGLLNRSYGNTYWFYFMFK</sequence>
<protein>
    <recommendedName>
        <fullName evidence="4">Transmembrane protein</fullName>
    </recommendedName>
</protein>
<evidence type="ECO:0000256" key="1">
    <source>
        <dbReference type="SAM" id="Phobius"/>
    </source>
</evidence>
<reference evidence="2 3" key="1">
    <citation type="journal article" date="2019" name="Nat. Med.">
        <title>A library of human gut bacterial isolates paired with longitudinal multiomics data enables mechanistic microbiome research.</title>
        <authorList>
            <person name="Poyet M."/>
            <person name="Groussin M."/>
            <person name="Gibbons S.M."/>
            <person name="Avila-Pacheco J."/>
            <person name="Jiang X."/>
            <person name="Kearney S.M."/>
            <person name="Perrotta A.R."/>
            <person name="Berdy B."/>
            <person name="Zhao S."/>
            <person name="Lieberman T.D."/>
            <person name="Swanson P.K."/>
            <person name="Smith M."/>
            <person name="Roesemann S."/>
            <person name="Alexander J.E."/>
            <person name="Rich S.A."/>
            <person name="Livny J."/>
            <person name="Vlamakis H."/>
            <person name="Clish C."/>
            <person name="Bullock K."/>
            <person name="Deik A."/>
            <person name="Scott J."/>
            <person name="Pierce K.A."/>
            <person name="Xavier R.J."/>
            <person name="Alm E.J."/>
        </authorList>
    </citation>
    <scope>NUCLEOTIDE SEQUENCE [LARGE SCALE GENOMIC DNA]</scope>
    <source>
        <strain evidence="2 3">BIOML-A29</strain>
    </source>
</reference>
<dbReference type="Pfam" id="PF19529">
    <property type="entry name" value="DUF6057"/>
    <property type="match status" value="1"/>
</dbReference>
<feature type="transmembrane region" description="Helical" evidence="1">
    <location>
        <begin position="230"/>
        <end position="249"/>
    </location>
</feature>
<name>A0ABW9SCB1_9BACT</name>